<evidence type="ECO:0000313" key="10">
    <source>
        <dbReference type="EMBL" id="KAF8669680.1"/>
    </source>
</evidence>
<keyword evidence="5" id="KW-0862">Zinc</keyword>
<feature type="domain" description="RING-CH-type" evidence="9">
    <location>
        <begin position="6"/>
        <end position="79"/>
    </location>
</feature>
<name>A0A8H7LG47_9AGAM</name>
<dbReference type="PROSITE" id="PS51292">
    <property type="entry name" value="ZF_RING_CH"/>
    <property type="match status" value="1"/>
</dbReference>
<keyword evidence="2" id="KW-0812">Transmembrane</keyword>
<keyword evidence="6" id="KW-1133">Transmembrane helix</keyword>
<dbReference type="EMBL" id="JACYCC010000289">
    <property type="protein sequence ID" value="KAF8669680.1"/>
    <property type="molecule type" value="Genomic_DNA"/>
</dbReference>
<evidence type="ECO:0000313" key="11">
    <source>
        <dbReference type="Proteomes" id="UP000650582"/>
    </source>
</evidence>
<evidence type="ECO:0000256" key="6">
    <source>
        <dbReference type="ARBA" id="ARBA00022989"/>
    </source>
</evidence>
<evidence type="ECO:0000256" key="8">
    <source>
        <dbReference type="SAM" id="MobiDB-lite"/>
    </source>
</evidence>
<keyword evidence="3" id="KW-0479">Metal-binding</keyword>
<keyword evidence="7" id="KW-0472">Membrane</keyword>
<dbReference type="SMART" id="SM00744">
    <property type="entry name" value="RINGv"/>
    <property type="match status" value="1"/>
</dbReference>
<comment type="caution">
    <text evidence="10">The sequence shown here is derived from an EMBL/GenBank/DDBJ whole genome shotgun (WGS) entry which is preliminary data.</text>
</comment>
<dbReference type="GO" id="GO:0016020">
    <property type="term" value="C:membrane"/>
    <property type="evidence" value="ECO:0007669"/>
    <property type="project" value="UniProtKB-SubCell"/>
</dbReference>
<dbReference type="Pfam" id="PF12906">
    <property type="entry name" value="RINGv"/>
    <property type="match status" value="1"/>
</dbReference>
<evidence type="ECO:0000256" key="5">
    <source>
        <dbReference type="ARBA" id="ARBA00022833"/>
    </source>
</evidence>
<reference evidence="10" key="1">
    <citation type="submission" date="2020-09" db="EMBL/GenBank/DDBJ databases">
        <title>Comparative genome analyses of four rice-infecting Rhizoctonia solani isolates reveal extensive enrichment of homogalacturonan modification genes.</title>
        <authorList>
            <person name="Lee D.-Y."/>
            <person name="Jeon J."/>
            <person name="Kim K.-T."/>
            <person name="Cheong K."/>
            <person name="Song H."/>
            <person name="Choi G."/>
            <person name="Ko J."/>
            <person name="Opiyo S.O."/>
            <person name="Zuo S."/>
            <person name="Madhav S."/>
            <person name="Lee Y.-H."/>
            <person name="Wang G.-L."/>
        </authorList>
    </citation>
    <scope>NUCLEOTIDE SEQUENCE</scope>
    <source>
        <strain evidence="10">AG1-IA YN-7</strain>
    </source>
</reference>
<feature type="compositionally biased region" description="Low complexity" evidence="8">
    <location>
        <begin position="274"/>
        <end position="296"/>
    </location>
</feature>
<dbReference type="PANTHER" id="PTHR46283">
    <property type="entry name" value="E3 UBIQUITIN-PROTEIN LIGASE MARCH5"/>
    <property type="match status" value="1"/>
</dbReference>
<evidence type="ECO:0000256" key="4">
    <source>
        <dbReference type="ARBA" id="ARBA00022771"/>
    </source>
</evidence>
<evidence type="ECO:0000256" key="2">
    <source>
        <dbReference type="ARBA" id="ARBA00022692"/>
    </source>
</evidence>
<dbReference type="InterPro" id="IPR013083">
    <property type="entry name" value="Znf_RING/FYVE/PHD"/>
</dbReference>
<dbReference type="InterPro" id="IPR011016">
    <property type="entry name" value="Znf_RING-CH"/>
</dbReference>
<feature type="compositionally biased region" description="Polar residues" evidence="8">
    <location>
        <begin position="256"/>
        <end position="266"/>
    </location>
</feature>
<evidence type="ECO:0000256" key="7">
    <source>
        <dbReference type="ARBA" id="ARBA00023136"/>
    </source>
</evidence>
<comment type="subcellular location">
    <subcellularLocation>
        <location evidence="1">Membrane</location>
        <topology evidence="1">Multi-pass membrane protein</topology>
    </subcellularLocation>
</comment>
<accession>A0A8H7LG47</accession>
<dbReference type="SUPFAM" id="SSF57850">
    <property type="entry name" value="RING/U-box"/>
    <property type="match status" value="1"/>
</dbReference>
<protein>
    <submittedName>
        <fullName evidence="10">Negative cell aging</fullName>
    </submittedName>
</protein>
<dbReference type="GO" id="GO:0008270">
    <property type="term" value="F:zinc ion binding"/>
    <property type="evidence" value="ECO:0007669"/>
    <property type="project" value="UniProtKB-KW"/>
</dbReference>
<sequence>MSAPTVYDLQKRTCWICMEEETHPITPSDKPRWIHPCKCTLIAHEICLLTWISESTAPGGSTSANATCCPQCKTPYQIISNKSTLLALMNLVEMGGAVVRKVTMFNGIFFGLLIPATAYGAITARLILGHEMYSFLIGNNPFQWSYATLVHLPFISLAFQGTQVTQARSLLQIMCISLPMLAYDSAGSPSPASIFSYPPSPTVVLAFLPCVQAAYGFAKQKLFDIGAEAIIRFAAYRIRRRLQQHQDTLRRRRPNSRQISESEIQGINQDPDDIQAQQQQIAQHAPEGAPARAEPAAVGERPPVSFLFTTTLMFPFISSAAGTVLNILSERSPAVRTLIGLRKDGIDRRFSRPIASVTGLGFGGGGFFDRLSVATGFGHSEGRLVLRRGWSWDEFEPVWWRNVLGYAIYVVIHDAWDLVYAWLRVTERRSRKIVDRAFEGVDLGSLDLRESWRLDGN</sequence>
<keyword evidence="4" id="KW-0863">Zinc-finger</keyword>
<dbReference type="Proteomes" id="UP000650582">
    <property type="component" value="Unassembled WGS sequence"/>
</dbReference>
<proteinExistence type="predicted"/>
<feature type="region of interest" description="Disordered" evidence="8">
    <location>
        <begin position="245"/>
        <end position="296"/>
    </location>
</feature>
<dbReference type="Gene3D" id="3.30.40.10">
    <property type="entry name" value="Zinc/RING finger domain, C3HC4 (zinc finger)"/>
    <property type="match status" value="1"/>
</dbReference>
<dbReference type="AlphaFoldDB" id="A0A8H7LG47"/>
<evidence type="ECO:0000256" key="3">
    <source>
        <dbReference type="ARBA" id="ARBA00022723"/>
    </source>
</evidence>
<evidence type="ECO:0000256" key="1">
    <source>
        <dbReference type="ARBA" id="ARBA00004141"/>
    </source>
</evidence>
<evidence type="ECO:0000259" key="9">
    <source>
        <dbReference type="PROSITE" id="PS51292"/>
    </source>
</evidence>
<gene>
    <name evidence="10" type="ORF">RHS04_08788</name>
</gene>
<organism evidence="10 11">
    <name type="scientific">Rhizoctonia solani</name>
    <dbReference type="NCBI Taxonomy" id="456999"/>
    <lineage>
        <taxon>Eukaryota</taxon>
        <taxon>Fungi</taxon>
        <taxon>Dikarya</taxon>
        <taxon>Basidiomycota</taxon>
        <taxon>Agaricomycotina</taxon>
        <taxon>Agaricomycetes</taxon>
        <taxon>Cantharellales</taxon>
        <taxon>Ceratobasidiaceae</taxon>
        <taxon>Rhizoctonia</taxon>
    </lineage>
</organism>